<dbReference type="AlphaFoldDB" id="A0A919YKX4"/>
<evidence type="ECO:0000313" key="3">
    <source>
        <dbReference type="Proteomes" id="UP000682811"/>
    </source>
</evidence>
<name>A0A919YKX4_9BACL</name>
<organism evidence="2 3">
    <name type="scientific">Paenibacillus azoreducens</name>
    <dbReference type="NCBI Taxonomy" id="116718"/>
    <lineage>
        <taxon>Bacteria</taxon>
        <taxon>Bacillati</taxon>
        <taxon>Bacillota</taxon>
        <taxon>Bacilli</taxon>
        <taxon>Bacillales</taxon>
        <taxon>Paenibacillaceae</taxon>
        <taxon>Paenibacillus</taxon>
    </lineage>
</organism>
<keyword evidence="3" id="KW-1185">Reference proteome</keyword>
<evidence type="ECO:0000256" key="1">
    <source>
        <dbReference type="SAM" id="Phobius"/>
    </source>
</evidence>
<reference evidence="2 3" key="1">
    <citation type="submission" date="2021-03" db="EMBL/GenBank/DDBJ databases">
        <title>Antimicrobial resistance genes in bacteria isolated from Japanese honey, and their potential for conferring macrolide and lincosamide resistance in the American foulbrood pathogen Paenibacillus larvae.</title>
        <authorList>
            <person name="Okamoto M."/>
            <person name="Kumagai M."/>
            <person name="Kanamori H."/>
            <person name="Takamatsu D."/>
        </authorList>
    </citation>
    <scope>NUCLEOTIDE SEQUENCE [LARGE SCALE GENOMIC DNA]</scope>
    <source>
        <strain evidence="2 3">J34TS1</strain>
    </source>
</reference>
<keyword evidence="1" id="KW-0812">Transmembrane</keyword>
<gene>
    <name evidence="2" type="ORF">J34TS1_60250</name>
</gene>
<accession>A0A919YKX4</accession>
<comment type="caution">
    <text evidence="2">The sequence shown here is derived from an EMBL/GenBank/DDBJ whole genome shotgun (WGS) entry which is preliminary data.</text>
</comment>
<feature type="transmembrane region" description="Helical" evidence="1">
    <location>
        <begin position="15"/>
        <end position="34"/>
    </location>
</feature>
<proteinExistence type="predicted"/>
<keyword evidence="1" id="KW-0472">Membrane</keyword>
<dbReference type="EMBL" id="BORT01000048">
    <property type="protein sequence ID" value="GIO51260.1"/>
    <property type="molecule type" value="Genomic_DNA"/>
</dbReference>
<evidence type="ECO:0000313" key="2">
    <source>
        <dbReference type="EMBL" id="GIO51260.1"/>
    </source>
</evidence>
<sequence>MHDFIGLLCNEHGRVWVVFTPSLGLLVYGCFIVYKKNVYRRTLIEDRPRLAVIFLAI</sequence>
<dbReference type="Proteomes" id="UP000682811">
    <property type="component" value="Unassembled WGS sequence"/>
</dbReference>
<keyword evidence="1" id="KW-1133">Transmembrane helix</keyword>
<protein>
    <submittedName>
        <fullName evidence="2">Uncharacterized protein</fullName>
    </submittedName>
</protein>